<reference evidence="1 2" key="1">
    <citation type="submission" date="2017-09" db="EMBL/GenBank/DDBJ databases">
        <title>Bacterial strain isolated from the female urinary microbiota.</title>
        <authorList>
            <person name="Thomas-White K."/>
            <person name="Kumar N."/>
            <person name="Forster S."/>
            <person name="Putonti C."/>
            <person name="Lawley T."/>
            <person name="Wolfe A.J."/>
        </authorList>
    </citation>
    <scope>NUCLEOTIDE SEQUENCE [LARGE SCALE GENOMIC DNA]</scope>
    <source>
        <strain evidence="1 2">UMB0818</strain>
    </source>
</reference>
<proteinExistence type="predicted"/>
<comment type="caution">
    <text evidence="1">The sequence shown here is derived from an EMBL/GenBank/DDBJ whole genome shotgun (WGS) entry which is preliminary data.</text>
</comment>
<name>A0A2N6Q2T9_9BACT</name>
<evidence type="ECO:0000313" key="1">
    <source>
        <dbReference type="EMBL" id="PMC07335.1"/>
    </source>
</evidence>
<dbReference type="RefSeq" id="WP_102189082.1">
    <property type="nucleotide sequence ID" value="NZ_PNGI01000039.1"/>
</dbReference>
<dbReference type="Proteomes" id="UP000235661">
    <property type="component" value="Unassembled WGS sequence"/>
</dbReference>
<organism evidence="1 2">
    <name type="scientific">Hoylesella timonensis</name>
    <dbReference type="NCBI Taxonomy" id="386414"/>
    <lineage>
        <taxon>Bacteria</taxon>
        <taxon>Pseudomonadati</taxon>
        <taxon>Bacteroidota</taxon>
        <taxon>Bacteroidia</taxon>
        <taxon>Bacteroidales</taxon>
        <taxon>Prevotellaceae</taxon>
        <taxon>Hoylesella</taxon>
    </lineage>
</organism>
<evidence type="ECO:0000313" key="2">
    <source>
        <dbReference type="Proteomes" id="UP000235661"/>
    </source>
</evidence>
<accession>A0A2N6Q2T9</accession>
<gene>
    <name evidence="1" type="ORF">CJ232_11445</name>
</gene>
<dbReference type="AlphaFoldDB" id="A0A2N6Q2T9"/>
<sequence>MGFSIPTLYYSLKEDYHLDEAYKSLNRCCIFDTAFCTSAIYKHEYKTASAWISQVTSEIIEKSEDDLFVVCNSELSFNHDLNEDDICQRIVEAGSKGAQILLGNTDTARDLYKVGNNLYWTDVFFHTSFIVIYKSAFEQIARISSQEGIGHMALEQILILLLDYKFISYPFLTLNKDFHIGTNSKQTWYNNITSHFYEGLDAQIKTYNDTRKLFPYDQSKGYYSFQPNESNY</sequence>
<protein>
    <submittedName>
        <fullName evidence="1">Uncharacterized protein</fullName>
    </submittedName>
</protein>
<dbReference type="EMBL" id="PNGI01000039">
    <property type="protein sequence ID" value="PMC07335.1"/>
    <property type="molecule type" value="Genomic_DNA"/>
</dbReference>